<protein>
    <recommendedName>
        <fullName evidence="12">Benzoate 4-monooxygenase cytochrome P450</fullName>
    </recommendedName>
</protein>
<comment type="caution">
    <text evidence="10">The sequence shown here is derived from an EMBL/GenBank/DDBJ whole genome shotgun (WGS) entry which is preliminary data.</text>
</comment>
<dbReference type="GO" id="GO:0016705">
    <property type="term" value="F:oxidoreductase activity, acting on paired donors, with incorporation or reduction of molecular oxygen"/>
    <property type="evidence" value="ECO:0007669"/>
    <property type="project" value="InterPro"/>
</dbReference>
<keyword evidence="4 8" id="KW-0479">Metal-binding</keyword>
<feature type="signal peptide" evidence="9">
    <location>
        <begin position="1"/>
        <end position="15"/>
    </location>
</feature>
<name>A0A9W8TPU2_9PEZI</name>
<evidence type="ECO:0000313" key="10">
    <source>
        <dbReference type="EMBL" id="KAJ3579322.1"/>
    </source>
</evidence>
<dbReference type="GO" id="GO:0004497">
    <property type="term" value="F:monooxygenase activity"/>
    <property type="evidence" value="ECO:0007669"/>
    <property type="project" value="UniProtKB-KW"/>
</dbReference>
<dbReference type="InterPro" id="IPR050121">
    <property type="entry name" value="Cytochrome_P450_monoxygenase"/>
</dbReference>
<dbReference type="AlphaFoldDB" id="A0A9W8TPU2"/>
<dbReference type="InterPro" id="IPR001128">
    <property type="entry name" value="Cyt_P450"/>
</dbReference>
<dbReference type="PANTHER" id="PTHR24305">
    <property type="entry name" value="CYTOCHROME P450"/>
    <property type="match status" value="1"/>
</dbReference>
<dbReference type="Gene3D" id="1.10.630.10">
    <property type="entry name" value="Cytochrome P450"/>
    <property type="match status" value="1"/>
</dbReference>
<keyword evidence="9" id="KW-0732">Signal</keyword>
<evidence type="ECO:0000256" key="9">
    <source>
        <dbReference type="SAM" id="SignalP"/>
    </source>
</evidence>
<comment type="cofactor">
    <cofactor evidence="1 8">
        <name>heme</name>
        <dbReference type="ChEBI" id="CHEBI:30413"/>
    </cofactor>
</comment>
<evidence type="ECO:0000256" key="7">
    <source>
        <dbReference type="ARBA" id="ARBA00023033"/>
    </source>
</evidence>
<gene>
    <name evidence="10" type="ORF">NPX13_g1243</name>
</gene>
<dbReference type="PANTHER" id="PTHR24305:SF237">
    <property type="entry name" value="CYTOCHROME P450 MONOOXYGENASE ATNE-RELATED"/>
    <property type="match status" value="1"/>
</dbReference>
<dbReference type="InterPro" id="IPR036396">
    <property type="entry name" value="Cyt_P450_sf"/>
</dbReference>
<keyword evidence="7" id="KW-0503">Monooxygenase</keyword>
<keyword evidence="11" id="KW-1185">Reference proteome</keyword>
<dbReference type="SUPFAM" id="SSF48264">
    <property type="entry name" value="Cytochrome P450"/>
    <property type="match status" value="1"/>
</dbReference>
<reference evidence="10" key="1">
    <citation type="submission" date="2022-07" db="EMBL/GenBank/DDBJ databases">
        <title>Genome Sequence of Xylaria arbuscula.</title>
        <authorList>
            <person name="Buettner E."/>
        </authorList>
    </citation>
    <scope>NUCLEOTIDE SEQUENCE</scope>
    <source>
        <strain evidence="10">VT107</strain>
    </source>
</reference>
<dbReference type="GO" id="GO:0005506">
    <property type="term" value="F:iron ion binding"/>
    <property type="evidence" value="ECO:0007669"/>
    <property type="project" value="InterPro"/>
</dbReference>
<dbReference type="Pfam" id="PF00067">
    <property type="entry name" value="p450"/>
    <property type="match status" value="1"/>
</dbReference>
<keyword evidence="3 8" id="KW-0349">Heme</keyword>
<evidence type="ECO:0000256" key="4">
    <source>
        <dbReference type="ARBA" id="ARBA00022723"/>
    </source>
</evidence>
<evidence type="ECO:0000313" key="11">
    <source>
        <dbReference type="Proteomes" id="UP001148614"/>
    </source>
</evidence>
<dbReference type="InterPro" id="IPR002401">
    <property type="entry name" value="Cyt_P450_E_grp-I"/>
</dbReference>
<dbReference type="Proteomes" id="UP001148614">
    <property type="component" value="Unassembled WGS sequence"/>
</dbReference>
<dbReference type="CDD" id="cd11061">
    <property type="entry name" value="CYP67-like"/>
    <property type="match status" value="1"/>
</dbReference>
<dbReference type="PRINTS" id="PR00385">
    <property type="entry name" value="P450"/>
</dbReference>
<evidence type="ECO:0000256" key="1">
    <source>
        <dbReference type="ARBA" id="ARBA00001971"/>
    </source>
</evidence>
<dbReference type="EMBL" id="JANPWZ010000108">
    <property type="protein sequence ID" value="KAJ3579322.1"/>
    <property type="molecule type" value="Genomic_DNA"/>
</dbReference>
<proteinExistence type="inferred from homology"/>
<dbReference type="GO" id="GO:0020037">
    <property type="term" value="F:heme binding"/>
    <property type="evidence" value="ECO:0007669"/>
    <property type="project" value="InterPro"/>
</dbReference>
<evidence type="ECO:0000256" key="3">
    <source>
        <dbReference type="ARBA" id="ARBA00022617"/>
    </source>
</evidence>
<evidence type="ECO:0008006" key="12">
    <source>
        <dbReference type="Google" id="ProtNLM"/>
    </source>
</evidence>
<evidence type="ECO:0000256" key="8">
    <source>
        <dbReference type="PIRSR" id="PIRSR602401-1"/>
    </source>
</evidence>
<feature type="binding site" description="axial binding residue" evidence="8">
    <location>
        <position position="455"/>
    </location>
    <ligand>
        <name>heme</name>
        <dbReference type="ChEBI" id="CHEBI:30413"/>
    </ligand>
    <ligandPart>
        <name>Fe</name>
        <dbReference type="ChEBI" id="CHEBI:18248"/>
    </ligandPart>
</feature>
<organism evidence="10 11">
    <name type="scientific">Xylaria arbuscula</name>
    <dbReference type="NCBI Taxonomy" id="114810"/>
    <lineage>
        <taxon>Eukaryota</taxon>
        <taxon>Fungi</taxon>
        <taxon>Dikarya</taxon>
        <taxon>Ascomycota</taxon>
        <taxon>Pezizomycotina</taxon>
        <taxon>Sordariomycetes</taxon>
        <taxon>Xylariomycetidae</taxon>
        <taxon>Xylariales</taxon>
        <taxon>Xylariaceae</taxon>
        <taxon>Xylaria</taxon>
    </lineage>
</organism>
<dbReference type="VEuPathDB" id="FungiDB:F4678DRAFT_440659"/>
<keyword evidence="6 8" id="KW-0408">Iron</keyword>
<feature type="chain" id="PRO_5040996317" description="Benzoate 4-monooxygenase cytochrome P450" evidence="9">
    <location>
        <begin position="16"/>
        <end position="526"/>
    </location>
</feature>
<comment type="similarity">
    <text evidence="2">Belongs to the cytochrome P450 family.</text>
</comment>
<dbReference type="PRINTS" id="PR00463">
    <property type="entry name" value="EP450I"/>
</dbReference>
<evidence type="ECO:0000256" key="5">
    <source>
        <dbReference type="ARBA" id="ARBA00023002"/>
    </source>
</evidence>
<keyword evidence="5" id="KW-0560">Oxidoreductase</keyword>
<accession>A0A9W8TPU2</accession>
<evidence type="ECO:0000256" key="6">
    <source>
        <dbReference type="ARBA" id="ARBA00023004"/>
    </source>
</evidence>
<evidence type="ECO:0000256" key="2">
    <source>
        <dbReference type="ARBA" id="ARBA00010617"/>
    </source>
</evidence>
<sequence>MILFSFGLIAVLTNAAYNLLFHPLAKVPGPVLGRISGIPSWYHACRGDRHIWLTRQFEIFGNRIRPEPNTVLFRDAQAYADIYSMKSNVRRSHFYEAFKRNEHESTTLTTIDVAEHARRRKRLSQCFTERSVRASSKFIIKHVDRWIQLLTDDHGAEWSPPMDFSEKVDGLIFDIMGDLCFGRSFNIKEPGNNSLKSTPHNIASYMKFYYSMCRFPFLKLLLWLKPRGLDRLLDMLTPPSAREYNQFVTDSVTDRIALQKEQSTKPEDERRQDMFYFIAEARDPDTGALAYNEAELRAESSLLIIAASDTTSISLSGIIFYLTGDPSRCQKLAIEIQSVFSSVDEIVPGPKLMACIYLRACVDEGMRLTPSGPCELPREVLPGGLWIKGEYYPAGTIVGTVPWANSRNPDVYEDPERFWPERWIPSDSDSKGVTQEALKRARAGFHPFLSGPGNCIGQNVAMAKILITVARMLYQLDVRRVPGSTLGGGKREFGWGRDDPTQLQLGDAYISLRQGPEVQFRKRQVN</sequence>